<dbReference type="OrthoDB" id="7998511at2"/>
<evidence type="ECO:0000256" key="1">
    <source>
        <dbReference type="SAM" id="MobiDB-lite"/>
    </source>
</evidence>
<dbReference type="EMBL" id="CP029551">
    <property type="protein sequence ID" value="AWN34484.1"/>
    <property type="molecule type" value="Genomic_DNA"/>
</dbReference>
<feature type="region of interest" description="Disordered" evidence="1">
    <location>
        <begin position="109"/>
        <end position="166"/>
    </location>
</feature>
<gene>
    <name evidence="2" type="ORF">DK427_00935</name>
</gene>
<accession>A0A2U8VLJ0</accession>
<dbReference type="AlphaFoldDB" id="A0A2U8VLJ0"/>
<protein>
    <submittedName>
        <fullName evidence="2">Uncharacterized protein</fullName>
    </submittedName>
</protein>
<organism evidence="2 3">
    <name type="scientific">Methylobacterium radiodurans</name>
    <dbReference type="NCBI Taxonomy" id="2202828"/>
    <lineage>
        <taxon>Bacteria</taxon>
        <taxon>Pseudomonadati</taxon>
        <taxon>Pseudomonadota</taxon>
        <taxon>Alphaproteobacteria</taxon>
        <taxon>Hyphomicrobiales</taxon>
        <taxon>Methylobacteriaceae</taxon>
        <taxon>Methylobacterium</taxon>
    </lineage>
</organism>
<dbReference type="KEGG" id="meti:DK427_00935"/>
<keyword evidence="3" id="KW-1185">Reference proteome</keyword>
<evidence type="ECO:0000313" key="3">
    <source>
        <dbReference type="Proteomes" id="UP000246058"/>
    </source>
</evidence>
<dbReference type="Proteomes" id="UP000246058">
    <property type="component" value="Chromosome"/>
</dbReference>
<evidence type="ECO:0000313" key="2">
    <source>
        <dbReference type="EMBL" id="AWN34484.1"/>
    </source>
</evidence>
<proteinExistence type="predicted"/>
<name>A0A2U8VLJ0_9HYPH</name>
<sequence>MDHRRSTFAVTGIAVLGLLAAAGILHPGNFAAEPRSASESHAVAAGPTAWVDPPARSRVTPRSASRLSDTAALMKPEPTAVLSADGTTVQPLPAQQTQVATTARTARLASGPRLARRVAPTHQTALVDPASETPGGAQRASRPKAADDKTDPIGDLIRSLGLGDQG</sequence>
<reference evidence="2 3" key="1">
    <citation type="submission" date="2018-05" db="EMBL/GenBank/DDBJ databases">
        <title>Complete Genome Sequence of Methylobacterium sp. 17Sr1-43.</title>
        <authorList>
            <person name="Srinivasan S."/>
        </authorList>
    </citation>
    <scope>NUCLEOTIDE SEQUENCE [LARGE SCALE GENOMIC DNA]</scope>
    <source>
        <strain evidence="2 3">17Sr1-43</strain>
    </source>
</reference>
<dbReference type="RefSeq" id="WP_109949625.1">
    <property type="nucleotide sequence ID" value="NZ_CP029551.1"/>
</dbReference>